<dbReference type="AlphaFoldDB" id="A0A6U4IVZ0"/>
<feature type="region of interest" description="Disordered" evidence="1">
    <location>
        <begin position="23"/>
        <end position="88"/>
    </location>
</feature>
<organism evidence="2">
    <name type="scientific">Hemiselmis andersenii</name>
    <name type="common">Cryptophyte alga</name>
    <dbReference type="NCBI Taxonomy" id="464988"/>
    <lineage>
        <taxon>Eukaryota</taxon>
        <taxon>Cryptophyceae</taxon>
        <taxon>Cryptomonadales</taxon>
        <taxon>Hemiselmidaceae</taxon>
        <taxon>Hemiselmis</taxon>
    </lineage>
</organism>
<name>A0A6U4IVZ0_HEMAN</name>
<reference evidence="2" key="1">
    <citation type="submission" date="2021-01" db="EMBL/GenBank/DDBJ databases">
        <authorList>
            <person name="Corre E."/>
            <person name="Pelletier E."/>
            <person name="Niang G."/>
            <person name="Scheremetjew M."/>
            <person name="Finn R."/>
            <person name="Kale V."/>
            <person name="Holt S."/>
            <person name="Cochrane G."/>
            <person name="Meng A."/>
            <person name="Brown T."/>
            <person name="Cohen L."/>
        </authorList>
    </citation>
    <scope>NUCLEOTIDE SEQUENCE</scope>
    <source>
        <strain evidence="2">CCMP644</strain>
    </source>
</reference>
<protein>
    <submittedName>
        <fullName evidence="2">Uncharacterized protein</fullName>
    </submittedName>
</protein>
<feature type="compositionally biased region" description="Low complexity" evidence="1">
    <location>
        <begin position="54"/>
        <end position="70"/>
    </location>
</feature>
<feature type="region of interest" description="Disordered" evidence="1">
    <location>
        <begin position="183"/>
        <end position="203"/>
    </location>
</feature>
<feature type="compositionally biased region" description="Polar residues" evidence="1">
    <location>
        <begin position="184"/>
        <end position="199"/>
    </location>
</feature>
<proteinExistence type="predicted"/>
<dbReference type="EMBL" id="HBFX01055306">
    <property type="protein sequence ID" value="CAD8982261.1"/>
    <property type="molecule type" value="Transcribed_RNA"/>
</dbReference>
<sequence length="350" mass="39278">MSFANKHPLHVFEGLEGLASNLIARSPKRSKEGSSGGGPGGEGDEHREQQQQLRSNAQSRQARTAATARTTRTDYSFSGRQATGNPLSRPLDKLALLKELTIHSPNITVMQDLYTPHRSYVFGEKPARRAPSAVPWDHADNMRKRDKLIRMLDEKYSTHKVRVHHQRQQQEEASLQAILMRGSTGRNSRASTNHVSRAPSTAKRVGDQSVLSYLLTDADVPNELSGPFRGEDGRVQMPAVKQVSTFEDYLERTVNSVRSSPIRFDDSVKQLDRKQFKPRWMRRGIQTPEPSVDEASMNIVKRAERAATSLGFAPSREVVGMHRQRPPWQVDPSIYVRAGMASVQDEEYAA</sequence>
<accession>A0A6U4IVZ0</accession>
<evidence type="ECO:0000313" key="2">
    <source>
        <dbReference type="EMBL" id="CAD8982261.1"/>
    </source>
</evidence>
<gene>
    <name evidence="2" type="ORF">HAND00432_LOCUS33271</name>
</gene>
<feature type="compositionally biased region" description="Polar residues" evidence="1">
    <location>
        <begin position="74"/>
        <end position="86"/>
    </location>
</feature>
<evidence type="ECO:0000256" key="1">
    <source>
        <dbReference type="SAM" id="MobiDB-lite"/>
    </source>
</evidence>